<organism evidence="3 4">
    <name type="scientific">Phytophthora boehmeriae</name>
    <dbReference type="NCBI Taxonomy" id="109152"/>
    <lineage>
        <taxon>Eukaryota</taxon>
        <taxon>Sar</taxon>
        <taxon>Stramenopiles</taxon>
        <taxon>Oomycota</taxon>
        <taxon>Peronosporomycetes</taxon>
        <taxon>Peronosporales</taxon>
        <taxon>Peronosporaceae</taxon>
        <taxon>Phytophthora</taxon>
    </lineage>
</organism>
<comment type="similarity">
    <text evidence="1">Belongs to the FAM133 family.</text>
</comment>
<protein>
    <submittedName>
        <fullName evidence="3">Uncharacterized protein</fullName>
    </submittedName>
</protein>
<gene>
    <name evidence="3" type="ORF">PHYBOEH_003774</name>
</gene>
<feature type="region of interest" description="Disordered" evidence="2">
    <location>
        <begin position="114"/>
        <end position="177"/>
    </location>
</feature>
<feature type="compositionally biased region" description="Low complexity" evidence="2">
    <location>
        <begin position="128"/>
        <end position="147"/>
    </location>
</feature>
<dbReference type="OrthoDB" id="164904at2759"/>
<keyword evidence="4" id="KW-1185">Reference proteome</keyword>
<proteinExistence type="inferred from homology"/>
<feature type="compositionally biased region" description="Basic and acidic residues" evidence="2">
    <location>
        <begin position="163"/>
        <end position="177"/>
    </location>
</feature>
<evidence type="ECO:0000313" key="3">
    <source>
        <dbReference type="EMBL" id="KAG7395415.1"/>
    </source>
</evidence>
<dbReference type="PANTHER" id="PTHR31911:SF1">
    <property type="entry name" value="FAMILY WITH SEQUENCE SIMILARITY 133 MEMBER B-RELATED"/>
    <property type="match status" value="1"/>
</dbReference>
<accession>A0A8T1WPP8</accession>
<evidence type="ECO:0000256" key="1">
    <source>
        <dbReference type="ARBA" id="ARBA00009569"/>
    </source>
</evidence>
<evidence type="ECO:0000256" key="2">
    <source>
        <dbReference type="SAM" id="MobiDB-lite"/>
    </source>
</evidence>
<dbReference type="Proteomes" id="UP000693981">
    <property type="component" value="Unassembled WGS sequence"/>
</dbReference>
<evidence type="ECO:0000313" key="4">
    <source>
        <dbReference type="Proteomes" id="UP000693981"/>
    </source>
</evidence>
<dbReference type="InterPro" id="IPR026766">
    <property type="entry name" value="Fam133"/>
</dbReference>
<feature type="compositionally biased region" description="Basic residues" evidence="2">
    <location>
        <begin position="114"/>
        <end position="125"/>
    </location>
</feature>
<dbReference type="AlphaFoldDB" id="A0A8T1WPP8"/>
<dbReference type="EMBL" id="JAGDFL010000208">
    <property type="protein sequence ID" value="KAG7395415.1"/>
    <property type="molecule type" value="Genomic_DNA"/>
</dbReference>
<comment type="caution">
    <text evidence="3">The sequence shown here is derived from an EMBL/GenBank/DDBJ whole genome shotgun (WGS) entry which is preliminary data.</text>
</comment>
<dbReference type="PANTHER" id="PTHR31911">
    <property type="entry name" value="PROTEIN FAM133"/>
    <property type="match status" value="1"/>
</dbReference>
<sequence>MSEVETLYARILSLVAPRELHSSCNGVLQYEISQLESSVKDLLAAYAKVEEVRDAVSKLEEGKAPSGRSASLMETMDCSLELQEELSKKLEKVATGMIVEAGAEERYIQATAVKRQKPKLKRKRTKEASSSSSSDTSSSSSEASSSSSEEEELNDAGTSALVETKKQKVLETPECRMDSQDLLQGVAKCLKAISTVKNGKRDYGADGH</sequence>
<reference evidence="3" key="1">
    <citation type="submission" date="2021-02" db="EMBL/GenBank/DDBJ databases">
        <authorList>
            <person name="Palmer J.M."/>
        </authorList>
    </citation>
    <scope>NUCLEOTIDE SEQUENCE</scope>
    <source>
        <strain evidence="3">SCRP23</strain>
    </source>
</reference>
<name>A0A8T1WPP8_9STRA</name>